<evidence type="ECO:0000313" key="1">
    <source>
        <dbReference type="EMBL" id="MPM12852.1"/>
    </source>
</evidence>
<proteinExistence type="predicted"/>
<gene>
    <name evidence="1" type="ORF">SDC9_59206</name>
</gene>
<dbReference type="AlphaFoldDB" id="A0A644X9K2"/>
<accession>A0A644X9K2</accession>
<reference evidence="1" key="1">
    <citation type="submission" date="2019-08" db="EMBL/GenBank/DDBJ databases">
        <authorList>
            <person name="Kucharzyk K."/>
            <person name="Murdoch R.W."/>
            <person name="Higgins S."/>
            <person name="Loffler F."/>
        </authorList>
    </citation>
    <scope>NUCLEOTIDE SEQUENCE</scope>
</reference>
<name>A0A644X9K2_9ZZZZ</name>
<dbReference type="EMBL" id="VSSQ01002031">
    <property type="protein sequence ID" value="MPM12852.1"/>
    <property type="molecule type" value="Genomic_DNA"/>
</dbReference>
<organism evidence="1">
    <name type="scientific">bioreactor metagenome</name>
    <dbReference type="NCBI Taxonomy" id="1076179"/>
    <lineage>
        <taxon>unclassified sequences</taxon>
        <taxon>metagenomes</taxon>
        <taxon>ecological metagenomes</taxon>
    </lineage>
</organism>
<comment type="caution">
    <text evidence="1">The sequence shown here is derived from an EMBL/GenBank/DDBJ whole genome shotgun (WGS) entry which is preliminary data.</text>
</comment>
<sequence>MKIRPWGRLNWILPKMGVKDWHVIACSSCEERSVALVEWMRLTNQNIQSSALFCIENPLSDAWKFAKPLRDESFQKLFSWLNGANCHVVETSLLDSPRLASIDAVDKLRSGSVVLDITTFPKRYFLYILHLLMLNKSVENLLVTYSKALSYPELALCADSLPPSPFPGYVRIDSKKTIDFLLVWAIRH</sequence>
<protein>
    <submittedName>
        <fullName evidence="1">Uncharacterized protein</fullName>
    </submittedName>
</protein>